<keyword evidence="3" id="KW-1185">Reference proteome</keyword>
<dbReference type="EMBL" id="JAKKPZ010000026">
    <property type="protein sequence ID" value="KAI1710424.1"/>
    <property type="molecule type" value="Genomic_DNA"/>
</dbReference>
<reference evidence="2" key="1">
    <citation type="submission" date="2022-01" db="EMBL/GenBank/DDBJ databases">
        <title>Genome Sequence Resource for Two Populations of Ditylenchus destructor, the Migratory Endoparasitic Phytonematode.</title>
        <authorList>
            <person name="Zhang H."/>
            <person name="Lin R."/>
            <person name="Xie B."/>
        </authorList>
    </citation>
    <scope>NUCLEOTIDE SEQUENCE</scope>
    <source>
        <strain evidence="2">BazhouSP</strain>
    </source>
</reference>
<feature type="transmembrane region" description="Helical" evidence="1">
    <location>
        <begin position="144"/>
        <end position="162"/>
    </location>
</feature>
<name>A0AAD4MYB3_9BILA</name>
<gene>
    <name evidence="2" type="ORF">DdX_10785</name>
</gene>
<dbReference type="Proteomes" id="UP001201812">
    <property type="component" value="Unassembled WGS sequence"/>
</dbReference>
<keyword evidence="1" id="KW-0812">Transmembrane</keyword>
<sequence length="307" mass="34110">MSATPAPVPYLTTLTIVERIIAGTCQLVTIVLFSNLLLRTTLARFWRKATTGPLQSGGSLSNSLILYMTFHAVLSFSGLPYQFLLIWKTIFSSSNIEINPYTVFWMSLTYNTYVSTSPVPMFFLTLDRCLVLWLGLDYSQYSRLSFVVSIFSTVFVYAGLFLSGTAELPLNLEKVSKCTMYTCFSLRNHAIAHIDGKLVLEIVSLCISVCFLFILRLRTQGHHTMLNRIVKITVIAEVCCNVTPSVGNSLFNKVTGLNIGDYAGPYVAMLFVMETAFCSARYTTIFLGKQKLDPGGSSNLPHSASNR</sequence>
<dbReference type="AlphaFoldDB" id="A0AAD4MYB3"/>
<accession>A0AAD4MYB3</accession>
<evidence type="ECO:0000256" key="1">
    <source>
        <dbReference type="SAM" id="Phobius"/>
    </source>
</evidence>
<feature type="transmembrane region" description="Helical" evidence="1">
    <location>
        <begin position="103"/>
        <end position="124"/>
    </location>
</feature>
<comment type="caution">
    <text evidence="2">The sequence shown here is derived from an EMBL/GenBank/DDBJ whole genome shotgun (WGS) entry which is preliminary data.</text>
</comment>
<feature type="transmembrane region" description="Helical" evidence="1">
    <location>
        <begin position="64"/>
        <end position="83"/>
    </location>
</feature>
<feature type="transmembrane region" description="Helical" evidence="1">
    <location>
        <begin position="198"/>
        <end position="217"/>
    </location>
</feature>
<keyword evidence="1" id="KW-1133">Transmembrane helix</keyword>
<evidence type="ECO:0000313" key="3">
    <source>
        <dbReference type="Proteomes" id="UP001201812"/>
    </source>
</evidence>
<organism evidence="2 3">
    <name type="scientific">Ditylenchus destructor</name>
    <dbReference type="NCBI Taxonomy" id="166010"/>
    <lineage>
        <taxon>Eukaryota</taxon>
        <taxon>Metazoa</taxon>
        <taxon>Ecdysozoa</taxon>
        <taxon>Nematoda</taxon>
        <taxon>Chromadorea</taxon>
        <taxon>Rhabditida</taxon>
        <taxon>Tylenchina</taxon>
        <taxon>Tylenchomorpha</taxon>
        <taxon>Sphaerularioidea</taxon>
        <taxon>Anguinidae</taxon>
        <taxon>Anguininae</taxon>
        <taxon>Ditylenchus</taxon>
    </lineage>
</organism>
<feature type="transmembrane region" description="Helical" evidence="1">
    <location>
        <begin position="20"/>
        <end position="38"/>
    </location>
</feature>
<protein>
    <submittedName>
        <fullName evidence="2">Uncharacterized protein</fullName>
    </submittedName>
</protein>
<keyword evidence="1" id="KW-0472">Membrane</keyword>
<proteinExistence type="predicted"/>
<evidence type="ECO:0000313" key="2">
    <source>
        <dbReference type="EMBL" id="KAI1710424.1"/>
    </source>
</evidence>